<dbReference type="RefSeq" id="WP_167925756.1">
    <property type="nucleotide sequence ID" value="NZ_JAATVY010000008.1"/>
</dbReference>
<organism evidence="1 2">
    <name type="scientific">Planosporangium thailandense</name>
    <dbReference type="NCBI Taxonomy" id="765197"/>
    <lineage>
        <taxon>Bacteria</taxon>
        <taxon>Bacillati</taxon>
        <taxon>Actinomycetota</taxon>
        <taxon>Actinomycetes</taxon>
        <taxon>Micromonosporales</taxon>
        <taxon>Micromonosporaceae</taxon>
        <taxon>Planosporangium</taxon>
    </lineage>
</organism>
<dbReference type="EMBL" id="JAATVY010000008">
    <property type="protein sequence ID" value="NJC70855.1"/>
    <property type="molecule type" value="Genomic_DNA"/>
</dbReference>
<name>A0ABX0XZU9_9ACTN</name>
<sequence>MGQPLTARTASGRLHIVVTCSNRKTRKVPPQLHLGVVPGSTPTARRQWWTGRLSIPHLPAQAARDTYAGEHWSIATTLPDLHAGPGGARLWVASAGYGLIPAEAPIMPYSATFAAGHADSVIGPSITADEWWQELSTWPGPMPGASRTIAALAATDPDATFLLVLSPPYLRACRQDILTAAEKINDSERLMVVSVGAERSGPIADLLVRADGRLQGLFGGSKLSINVRVAAHMIKAGALARSAASAALTELARTQPAPVVFSRQPLSDAEVTAYISQSLAADPKASATRLLRTLRDSQLACEQHRFHRLYRDLVGGAHGHAR</sequence>
<evidence type="ECO:0000313" key="2">
    <source>
        <dbReference type="Proteomes" id="UP000722989"/>
    </source>
</evidence>
<evidence type="ECO:0000313" key="1">
    <source>
        <dbReference type="EMBL" id="NJC70855.1"/>
    </source>
</evidence>
<gene>
    <name evidence="1" type="ORF">HC031_14175</name>
</gene>
<proteinExistence type="predicted"/>
<keyword evidence="2" id="KW-1185">Reference proteome</keyword>
<dbReference type="Proteomes" id="UP000722989">
    <property type="component" value="Unassembled WGS sequence"/>
</dbReference>
<reference evidence="1 2" key="1">
    <citation type="submission" date="2020-03" db="EMBL/GenBank/DDBJ databases">
        <title>WGS of the type strain of Planosporangium spp.</title>
        <authorList>
            <person name="Thawai C."/>
        </authorList>
    </citation>
    <scope>NUCLEOTIDE SEQUENCE [LARGE SCALE GENOMIC DNA]</scope>
    <source>
        <strain evidence="1 2">TBRC 5610</strain>
    </source>
</reference>
<accession>A0ABX0XZU9</accession>
<protein>
    <submittedName>
        <fullName evidence="1">Uncharacterized protein</fullName>
    </submittedName>
</protein>
<comment type="caution">
    <text evidence="1">The sequence shown here is derived from an EMBL/GenBank/DDBJ whole genome shotgun (WGS) entry which is preliminary data.</text>
</comment>